<evidence type="ECO:0000256" key="2">
    <source>
        <dbReference type="SAM" id="Phobius"/>
    </source>
</evidence>
<evidence type="ECO:0000313" key="4">
    <source>
        <dbReference type="Proteomes" id="UP000521872"/>
    </source>
</evidence>
<keyword evidence="4" id="KW-1185">Reference proteome</keyword>
<dbReference type="EMBL" id="JAACJL010000044">
    <property type="protein sequence ID" value="KAF4614877.1"/>
    <property type="molecule type" value="Genomic_DNA"/>
</dbReference>
<name>A0A8H4VMC7_9AGAR</name>
<organism evidence="3 4">
    <name type="scientific">Agrocybe pediades</name>
    <dbReference type="NCBI Taxonomy" id="84607"/>
    <lineage>
        <taxon>Eukaryota</taxon>
        <taxon>Fungi</taxon>
        <taxon>Dikarya</taxon>
        <taxon>Basidiomycota</taxon>
        <taxon>Agaricomycotina</taxon>
        <taxon>Agaricomycetes</taxon>
        <taxon>Agaricomycetidae</taxon>
        <taxon>Agaricales</taxon>
        <taxon>Agaricineae</taxon>
        <taxon>Strophariaceae</taxon>
        <taxon>Agrocybe</taxon>
    </lineage>
</organism>
<reference evidence="3 4" key="1">
    <citation type="submission" date="2019-12" db="EMBL/GenBank/DDBJ databases">
        <authorList>
            <person name="Floudas D."/>
            <person name="Bentzer J."/>
            <person name="Ahren D."/>
            <person name="Johansson T."/>
            <person name="Persson P."/>
            <person name="Tunlid A."/>
        </authorList>
    </citation>
    <scope>NUCLEOTIDE SEQUENCE [LARGE SCALE GENOMIC DNA]</scope>
    <source>
        <strain evidence="3 4">CBS 102.39</strain>
    </source>
</reference>
<sequence length="571" mass="60032">MSARLVVVDDTDPGINYVGSGWFQDNSGSQDNNGNFGPAYRSTLHGTKTSASLSYAFNGTQVRVWGTNNLRNDSGVLDPQWECFVDKISIGATAPFQFAENNWVFCEQNQLEDGPHVITVNATVAKQQTFWFDQINYIPSVSVPLDNKGILVDNHDAALQFGDGWGALGGTANQTGKSGSTLTFQFVGVSLAWYGFIPAEFPKVATTGQYSVDGGAPVSFFLKGLPADGTTTVYNQKFFETTQYPAGPHTIVVTYLGNGAQNTPLTLDYLVVQNGTFPSSPSGSSSSSPSSSSSSGNLPTSGPGPDHAGNNTSSKSSNTGAIAGGVVGGIILIMFAVLAFLYLRRREKKIAQKHFDIDPQPYQYTPRHPSMPGLPPQNQNLHTTGTGAYYASAMPNESYHGTGATAGTGNSSSSRHHPQFPSMTTTDLHSAVTLPTTSYTTSSGMYTSGGASVGHSGPGGEGQQQQAYHQGGYGYGGSVPPPAPESVGSRSAQGDAQLGLLPASDKLRREAEATAVALGRSGQLSPQRGAVSPDMSETSASSRVVMHEDSGLRMRPVSETPVEIPPLYTPG</sequence>
<dbReference type="AlphaFoldDB" id="A0A8H4VMC7"/>
<feature type="transmembrane region" description="Helical" evidence="2">
    <location>
        <begin position="321"/>
        <end position="343"/>
    </location>
</feature>
<keyword evidence="2" id="KW-0472">Membrane</keyword>
<keyword evidence="2" id="KW-1133">Transmembrane helix</keyword>
<keyword evidence="2" id="KW-0812">Transmembrane</keyword>
<evidence type="ECO:0000313" key="3">
    <source>
        <dbReference type="EMBL" id="KAF4614877.1"/>
    </source>
</evidence>
<proteinExistence type="predicted"/>
<protein>
    <recommendedName>
        <fullName evidence="5">Transmembrane protein</fullName>
    </recommendedName>
</protein>
<dbReference type="Gene3D" id="2.60.120.260">
    <property type="entry name" value="Galactose-binding domain-like"/>
    <property type="match status" value="2"/>
</dbReference>
<feature type="compositionally biased region" description="Low complexity" evidence="1">
    <location>
        <begin position="401"/>
        <end position="413"/>
    </location>
</feature>
<gene>
    <name evidence="3" type="ORF">D9613_002563</name>
</gene>
<feature type="region of interest" description="Disordered" evidence="1">
    <location>
        <begin position="400"/>
        <end position="428"/>
    </location>
</feature>
<evidence type="ECO:0008006" key="5">
    <source>
        <dbReference type="Google" id="ProtNLM"/>
    </source>
</evidence>
<comment type="caution">
    <text evidence="3">The sequence shown here is derived from an EMBL/GenBank/DDBJ whole genome shotgun (WGS) entry which is preliminary data.</text>
</comment>
<dbReference type="Proteomes" id="UP000521872">
    <property type="component" value="Unassembled WGS sequence"/>
</dbReference>
<feature type="region of interest" description="Disordered" evidence="1">
    <location>
        <begin position="449"/>
        <end position="493"/>
    </location>
</feature>
<feature type="region of interest" description="Disordered" evidence="1">
    <location>
        <begin position="517"/>
        <end position="571"/>
    </location>
</feature>
<evidence type="ECO:0000256" key="1">
    <source>
        <dbReference type="SAM" id="MobiDB-lite"/>
    </source>
</evidence>
<accession>A0A8H4VMC7</accession>
<feature type="region of interest" description="Disordered" evidence="1">
    <location>
        <begin position="278"/>
        <end position="318"/>
    </location>
</feature>